<evidence type="ECO:0000313" key="1">
    <source>
        <dbReference type="EMBL" id="AFZ13267.1"/>
    </source>
</evidence>
<dbReference type="OrthoDB" id="502628at2"/>
<dbReference type="Proteomes" id="UP000010472">
    <property type="component" value="Chromosome"/>
</dbReference>
<protein>
    <submittedName>
        <fullName evidence="1">Putative lipid-A-disaccharide synthase</fullName>
    </submittedName>
</protein>
<dbReference type="EMBL" id="CP003620">
    <property type="protein sequence ID" value="AFZ13267.1"/>
    <property type="molecule type" value="Genomic_DNA"/>
</dbReference>
<gene>
    <name evidence="1" type="ORF">Cri9333_2400</name>
</gene>
<dbReference type="RefSeq" id="WP_015203381.1">
    <property type="nucleotide sequence ID" value="NC_019753.1"/>
</dbReference>
<keyword evidence="2" id="KW-1185">Reference proteome</keyword>
<dbReference type="HOGENOM" id="CLU_023761_0_0_3"/>
<dbReference type="AlphaFoldDB" id="K9W0J6"/>
<dbReference type="eggNOG" id="COG0763">
    <property type="taxonomic scope" value="Bacteria"/>
</dbReference>
<dbReference type="InterPro" id="IPR003835">
    <property type="entry name" value="Glyco_trans_19"/>
</dbReference>
<dbReference type="GO" id="GO:0008915">
    <property type="term" value="F:lipid-A-disaccharide synthase activity"/>
    <property type="evidence" value="ECO:0007669"/>
    <property type="project" value="InterPro"/>
</dbReference>
<name>K9W0J6_9CYAN</name>
<proteinExistence type="predicted"/>
<organism evidence="1 2">
    <name type="scientific">Crinalium epipsammum PCC 9333</name>
    <dbReference type="NCBI Taxonomy" id="1173022"/>
    <lineage>
        <taxon>Bacteria</taxon>
        <taxon>Bacillati</taxon>
        <taxon>Cyanobacteriota</taxon>
        <taxon>Cyanophyceae</taxon>
        <taxon>Gomontiellales</taxon>
        <taxon>Gomontiellaceae</taxon>
        <taxon>Crinalium</taxon>
    </lineage>
</organism>
<dbReference type="PANTHER" id="PTHR30372">
    <property type="entry name" value="LIPID-A-DISACCHARIDE SYNTHASE"/>
    <property type="match status" value="1"/>
</dbReference>
<dbReference type="KEGG" id="cep:Cri9333_2400"/>
<sequence length="444" mass="48958">MLEQAVDILILSNGPGELATWVRPVVKALRQQLGIEQSHIRISVVLSPCPNASGKEVAIAQSYPEVDRVQGAEDFLPFLLSGKTAENWDWRDRGVVLFLGGDQFFPVVIGKRLGYRTVIYAEWEARWYRWVDRFGVMKPEVVARVPQKYAHKFTVVGDLMADVGTGDWGLETGENITNSQSPITNHQSPELIGLLPGSKAAKLAQGVPLCLAIAQHIHNIRPQTKFVIPVAPTLDIQTLASFANLQQNPVIKLVNGATAELIIPDINNEKPYLKTSTGLQVELWTDFPAYDLLSQCCLCITTVGANTAELGSLAVPMIVLLPTQQIEAMRAWDGLPGLLVNLPGVGTPLAKIINRIILQYLPGKNFAWPNIWAKEQIVPELLGKLQSQEVALFALDLLNHPDKLQEMRSRLRQVRGQAGASQKLANIVAEEVLNLQSISNHHED</sequence>
<dbReference type="GO" id="GO:0009245">
    <property type="term" value="P:lipid A biosynthetic process"/>
    <property type="evidence" value="ECO:0007669"/>
    <property type="project" value="InterPro"/>
</dbReference>
<reference evidence="1 2" key="1">
    <citation type="submission" date="2012-06" db="EMBL/GenBank/DDBJ databases">
        <title>Finished chromosome of genome of Crinalium epipsammum PCC 9333.</title>
        <authorList>
            <consortium name="US DOE Joint Genome Institute"/>
            <person name="Gugger M."/>
            <person name="Coursin T."/>
            <person name="Rippka R."/>
            <person name="Tandeau De Marsac N."/>
            <person name="Huntemann M."/>
            <person name="Wei C.-L."/>
            <person name="Han J."/>
            <person name="Detter J.C."/>
            <person name="Han C."/>
            <person name="Tapia R."/>
            <person name="Davenport K."/>
            <person name="Daligault H."/>
            <person name="Erkkila T."/>
            <person name="Gu W."/>
            <person name="Munk A.C.C."/>
            <person name="Teshima H."/>
            <person name="Xu Y."/>
            <person name="Chain P."/>
            <person name="Chen A."/>
            <person name="Krypides N."/>
            <person name="Mavromatis K."/>
            <person name="Markowitz V."/>
            <person name="Szeto E."/>
            <person name="Ivanova N."/>
            <person name="Mikhailova N."/>
            <person name="Ovchinnikova G."/>
            <person name="Pagani I."/>
            <person name="Pati A."/>
            <person name="Goodwin L."/>
            <person name="Peters L."/>
            <person name="Pitluck S."/>
            <person name="Woyke T."/>
            <person name="Kerfeld C."/>
        </authorList>
    </citation>
    <scope>NUCLEOTIDE SEQUENCE [LARGE SCALE GENOMIC DNA]</scope>
    <source>
        <strain evidence="1 2">PCC 9333</strain>
    </source>
</reference>
<accession>K9W0J6</accession>
<dbReference type="STRING" id="1173022.Cri9333_2400"/>
<dbReference type="PATRIC" id="fig|1173022.3.peg.2594"/>
<evidence type="ECO:0000313" key="2">
    <source>
        <dbReference type="Proteomes" id="UP000010472"/>
    </source>
</evidence>
<dbReference type="GO" id="GO:0005543">
    <property type="term" value="F:phospholipid binding"/>
    <property type="evidence" value="ECO:0007669"/>
    <property type="project" value="TreeGrafter"/>
</dbReference>
<dbReference type="PANTHER" id="PTHR30372:SF6">
    <property type="entry name" value="LIPID-A-DISACCHARIDE SYNTHASE"/>
    <property type="match status" value="1"/>
</dbReference>
<dbReference type="GO" id="GO:0016020">
    <property type="term" value="C:membrane"/>
    <property type="evidence" value="ECO:0007669"/>
    <property type="project" value="GOC"/>
</dbReference>